<keyword evidence="2" id="KW-1185">Reference proteome</keyword>
<protein>
    <submittedName>
        <fullName evidence="1">Uncharacterized protein</fullName>
    </submittedName>
</protein>
<sequence length="54" mass="6187">MRDIIGALDKAHLILTKQFSESRSWLRTTTPIRGTFLTHFALGHSFRSRNSKEG</sequence>
<accession>A0AAP0JVB2</accession>
<organism evidence="1 2">
    <name type="scientific">Stephania cephalantha</name>
    <dbReference type="NCBI Taxonomy" id="152367"/>
    <lineage>
        <taxon>Eukaryota</taxon>
        <taxon>Viridiplantae</taxon>
        <taxon>Streptophyta</taxon>
        <taxon>Embryophyta</taxon>
        <taxon>Tracheophyta</taxon>
        <taxon>Spermatophyta</taxon>
        <taxon>Magnoliopsida</taxon>
        <taxon>Ranunculales</taxon>
        <taxon>Menispermaceae</taxon>
        <taxon>Menispermoideae</taxon>
        <taxon>Cissampelideae</taxon>
        <taxon>Stephania</taxon>
    </lineage>
</organism>
<dbReference type="EMBL" id="JBBNAG010000004">
    <property type="protein sequence ID" value="KAK9140686.1"/>
    <property type="molecule type" value="Genomic_DNA"/>
</dbReference>
<dbReference type="AlphaFoldDB" id="A0AAP0JVB2"/>
<reference evidence="1 2" key="1">
    <citation type="submission" date="2024-01" db="EMBL/GenBank/DDBJ databases">
        <title>Genome assemblies of Stephania.</title>
        <authorList>
            <person name="Yang L."/>
        </authorList>
    </citation>
    <scope>NUCLEOTIDE SEQUENCE [LARGE SCALE GENOMIC DNA]</scope>
    <source>
        <strain evidence="1">JXDWG</strain>
        <tissue evidence="1">Leaf</tissue>
    </source>
</reference>
<proteinExistence type="predicted"/>
<dbReference type="Proteomes" id="UP001419268">
    <property type="component" value="Unassembled WGS sequence"/>
</dbReference>
<evidence type="ECO:0000313" key="1">
    <source>
        <dbReference type="EMBL" id="KAK9140686.1"/>
    </source>
</evidence>
<name>A0AAP0JVB2_9MAGN</name>
<comment type="caution">
    <text evidence="1">The sequence shown here is derived from an EMBL/GenBank/DDBJ whole genome shotgun (WGS) entry which is preliminary data.</text>
</comment>
<evidence type="ECO:0000313" key="2">
    <source>
        <dbReference type="Proteomes" id="UP001419268"/>
    </source>
</evidence>
<gene>
    <name evidence="1" type="ORF">Scep_010367</name>
</gene>